<reference evidence="2 3" key="1">
    <citation type="journal article" date="2023" name="Int. J. Mol. Sci.">
        <title>Pathogenicity and Genomic Characterization of a Novel Genospecies, Bacillus shihchuchen, of the Bacillus cereus Group Isolated from Chinese Softshell Turtle (Pelodiscus sinensis).</title>
        <authorList>
            <person name="Cheng L.W."/>
            <person name="Byadgi O.V."/>
            <person name="Tsai C.E."/>
            <person name="Wang P.C."/>
            <person name="Chen S.C."/>
        </authorList>
    </citation>
    <scope>NUCLEOTIDE SEQUENCE [LARGE SCALE GENOMIC DNA]</scope>
    <source>
        <strain evidence="2 3">QF108-045</strain>
    </source>
</reference>
<evidence type="ECO:0000313" key="2">
    <source>
        <dbReference type="EMBL" id="MDL2419386.1"/>
    </source>
</evidence>
<evidence type="ECO:0000256" key="1">
    <source>
        <dbReference type="SAM" id="SignalP"/>
    </source>
</evidence>
<sequence length="64" mass="7240">MNIKNRFLKKLSISFVAVASMVGFTLTAQAAGGYEKIGKHVESKKKDIDEKLRKNTERKLLNML</sequence>
<protein>
    <submittedName>
        <fullName evidence="2">Uncharacterized protein</fullName>
    </submittedName>
</protein>
<feature type="chain" id="PRO_5045486952" evidence="1">
    <location>
        <begin position="31"/>
        <end position="64"/>
    </location>
</feature>
<gene>
    <name evidence="2" type="ORF">P6F46_27885</name>
</gene>
<feature type="signal peptide" evidence="1">
    <location>
        <begin position="1"/>
        <end position="30"/>
    </location>
</feature>
<evidence type="ECO:0000313" key="3">
    <source>
        <dbReference type="Proteomes" id="UP001229716"/>
    </source>
</evidence>
<keyword evidence="2" id="KW-0614">Plasmid</keyword>
<dbReference type="Proteomes" id="UP001229716">
    <property type="component" value="Unassembled WGS sequence"/>
</dbReference>
<proteinExistence type="predicted"/>
<organism evidence="2 3">
    <name type="scientific">Bacillus shihchuchen</name>
    <dbReference type="NCBI Taxonomy" id="3036942"/>
    <lineage>
        <taxon>Bacteria</taxon>
        <taxon>Bacillati</taxon>
        <taxon>Bacillota</taxon>
        <taxon>Bacilli</taxon>
        <taxon>Bacillales</taxon>
        <taxon>Bacillaceae</taxon>
        <taxon>Bacillus</taxon>
        <taxon>Bacillus cereus group</taxon>
    </lineage>
</organism>
<geneLocation type="plasmid" evidence="2">
    <name>pBS01</name>
</geneLocation>
<name>A0ABT7KZ23_9BACI</name>
<dbReference type="EMBL" id="JASWHZ010000002">
    <property type="protein sequence ID" value="MDL2419386.1"/>
    <property type="molecule type" value="Genomic_DNA"/>
</dbReference>
<comment type="caution">
    <text evidence="2">The sequence shown here is derived from an EMBL/GenBank/DDBJ whole genome shotgun (WGS) entry which is preliminary data.</text>
</comment>
<keyword evidence="3" id="KW-1185">Reference proteome</keyword>
<keyword evidence="1" id="KW-0732">Signal</keyword>
<accession>A0ABT7KZ23</accession>